<dbReference type="RefSeq" id="WP_210354438.1">
    <property type="nucleotide sequence ID" value="NZ_JAEQMU010000002.1"/>
</dbReference>
<reference evidence="2" key="1">
    <citation type="journal article" date="2019" name="Int. J. Syst. Evol. Microbiol.">
        <title>The Global Catalogue of Microorganisms (GCM) 10K type strain sequencing project: providing services to taxonomists for standard genome sequencing and annotation.</title>
        <authorList>
            <consortium name="The Broad Institute Genomics Platform"/>
            <consortium name="The Broad Institute Genome Sequencing Center for Infectious Disease"/>
            <person name="Wu L."/>
            <person name="Ma J."/>
        </authorList>
    </citation>
    <scope>NUCLEOTIDE SEQUENCE [LARGE SCALE GENOMIC DNA]</scope>
    <source>
        <strain evidence="2">KCTC 52298</strain>
    </source>
</reference>
<comment type="caution">
    <text evidence="1">The sequence shown here is derived from an EMBL/GenBank/DDBJ whole genome shotgun (WGS) entry which is preliminary data.</text>
</comment>
<dbReference type="EMBL" id="JBHULD010000025">
    <property type="protein sequence ID" value="MFD2557185.1"/>
    <property type="molecule type" value="Genomic_DNA"/>
</dbReference>
<sequence length="85" mass="9783">MAIQKSRKGITYSSPSHRQFRVDFTSTSNTNPHFHKFVSCFHTSAWPYYHAMLPTSIGKKQTHKDPGQNLTGFTRLSQIDYYLAS</sequence>
<organism evidence="1 2">
    <name type="scientific">Sphingobacterium tabacisoli</name>
    <dbReference type="NCBI Taxonomy" id="2044855"/>
    <lineage>
        <taxon>Bacteria</taxon>
        <taxon>Pseudomonadati</taxon>
        <taxon>Bacteroidota</taxon>
        <taxon>Sphingobacteriia</taxon>
        <taxon>Sphingobacteriales</taxon>
        <taxon>Sphingobacteriaceae</taxon>
        <taxon>Sphingobacterium</taxon>
    </lineage>
</organism>
<dbReference type="Proteomes" id="UP001597440">
    <property type="component" value="Unassembled WGS sequence"/>
</dbReference>
<keyword evidence="2" id="KW-1185">Reference proteome</keyword>
<proteinExistence type="predicted"/>
<name>A0ABW5L9X2_9SPHI</name>
<gene>
    <name evidence="1" type="ORF">ACFSQW_22530</name>
</gene>
<evidence type="ECO:0000313" key="2">
    <source>
        <dbReference type="Proteomes" id="UP001597440"/>
    </source>
</evidence>
<accession>A0ABW5L9X2</accession>
<evidence type="ECO:0000313" key="1">
    <source>
        <dbReference type="EMBL" id="MFD2557185.1"/>
    </source>
</evidence>
<protein>
    <submittedName>
        <fullName evidence="1">Uncharacterized protein</fullName>
    </submittedName>
</protein>